<dbReference type="OrthoDB" id="6429044at2759"/>
<accession>A0A8X6YGI6</accession>
<gene>
    <name evidence="1" type="primary">NCL1_34996</name>
    <name evidence="1" type="ORF">TNIN_435301</name>
</gene>
<dbReference type="AlphaFoldDB" id="A0A8X6YGI6"/>
<evidence type="ECO:0000313" key="2">
    <source>
        <dbReference type="Proteomes" id="UP000886998"/>
    </source>
</evidence>
<dbReference type="Proteomes" id="UP000886998">
    <property type="component" value="Unassembled WGS sequence"/>
</dbReference>
<proteinExistence type="predicted"/>
<reference evidence="1" key="1">
    <citation type="submission" date="2020-08" db="EMBL/GenBank/DDBJ databases">
        <title>Multicomponent nature underlies the extraordinary mechanical properties of spider dragline silk.</title>
        <authorList>
            <person name="Kono N."/>
            <person name="Nakamura H."/>
            <person name="Mori M."/>
            <person name="Yoshida Y."/>
            <person name="Ohtoshi R."/>
            <person name="Malay A.D."/>
            <person name="Moran D.A.P."/>
            <person name="Tomita M."/>
            <person name="Numata K."/>
            <person name="Arakawa K."/>
        </authorList>
    </citation>
    <scope>NUCLEOTIDE SEQUENCE</scope>
</reference>
<dbReference type="EMBL" id="BMAV01018266">
    <property type="protein sequence ID" value="GFY70455.1"/>
    <property type="molecule type" value="Genomic_DNA"/>
</dbReference>
<comment type="caution">
    <text evidence="1">The sequence shown here is derived from an EMBL/GenBank/DDBJ whole genome shotgun (WGS) entry which is preliminary data.</text>
</comment>
<protein>
    <submittedName>
        <fullName evidence="1">Uncharacterized protein</fullName>
    </submittedName>
</protein>
<evidence type="ECO:0000313" key="1">
    <source>
        <dbReference type="EMBL" id="GFY70455.1"/>
    </source>
</evidence>
<sequence>MALLSVNSAPVDFDIVSTVNETHSLLDQLKRDYPEISLEFKEWKSQRIKSIDAVQDLLKKLEKVEYSCRVAQGSGAALALAGQVTGLVLCLCGGVTSLSSYFAEMGLTHCVISNVKEVIRKDEELTEPLMKTLKYSRTINHHFVRIFNCSILSDHFTDSVRLCYLCFQLLEEGEMEIQVLIRRLLERDLKDMDISDYTEIVIENVCGTLRNIYRNTRIRSLFRDICDTILSNPFTLKIFQVGLKLSLQICDAAKINVFSGIGHLSALAPGSRCAISNCFLNTIGIASHVVTIVTTVRNFKEQSKNTKMLSDLKLALSMELNAVCRIYSIHFETI</sequence>
<organism evidence="1 2">
    <name type="scientific">Trichonephila inaurata madagascariensis</name>
    <dbReference type="NCBI Taxonomy" id="2747483"/>
    <lineage>
        <taxon>Eukaryota</taxon>
        <taxon>Metazoa</taxon>
        <taxon>Ecdysozoa</taxon>
        <taxon>Arthropoda</taxon>
        <taxon>Chelicerata</taxon>
        <taxon>Arachnida</taxon>
        <taxon>Araneae</taxon>
        <taxon>Araneomorphae</taxon>
        <taxon>Entelegynae</taxon>
        <taxon>Araneoidea</taxon>
        <taxon>Nephilidae</taxon>
        <taxon>Trichonephila</taxon>
        <taxon>Trichonephila inaurata</taxon>
    </lineage>
</organism>
<name>A0A8X6YGI6_9ARAC</name>
<keyword evidence="2" id="KW-1185">Reference proteome</keyword>